<evidence type="ECO:0000256" key="1">
    <source>
        <dbReference type="ARBA" id="ARBA00022729"/>
    </source>
</evidence>
<name>A0ABR7QM18_9FLAO</name>
<feature type="domain" description="ASPIC/UnbV" evidence="5">
    <location>
        <begin position="541"/>
        <end position="607"/>
    </location>
</feature>
<dbReference type="EMBL" id="JACLHY010000006">
    <property type="protein sequence ID" value="MBC8767970.1"/>
    <property type="molecule type" value="Genomic_DNA"/>
</dbReference>
<accession>A0ABR7QM18</accession>
<keyword evidence="4" id="KW-0472">Membrane</keyword>
<dbReference type="Pfam" id="PF07593">
    <property type="entry name" value="UnbV_ASPIC"/>
    <property type="match status" value="1"/>
</dbReference>
<dbReference type="Pfam" id="PF13517">
    <property type="entry name" value="FG-GAP_3"/>
    <property type="match status" value="4"/>
</dbReference>
<organism evidence="6 7">
    <name type="scientific">Arenibacter arenosicollis</name>
    <dbReference type="NCBI Taxonomy" id="2762274"/>
    <lineage>
        <taxon>Bacteria</taxon>
        <taxon>Pseudomonadati</taxon>
        <taxon>Bacteroidota</taxon>
        <taxon>Flavobacteriia</taxon>
        <taxon>Flavobacteriales</taxon>
        <taxon>Flavobacteriaceae</taxon>
        <taxon>Arenibacter</taxon>
    </lineage>
</organism>
<dbReference type="InterPro" id="IPR027039">
    <property type="entry name" value="Crtac1"/>
</dbReference>
<evidence type="ECO:0000313" key="6">
    <source>
        <dbReference type="EMBL" id="MBC8767970.1"/>
    </source>
</evidence>
<dbReference type="SMART" id="SM00191">
    <property type="entry name" value="Int_alpha"/>
    <property type="match status" value="4"/>
</dbReference>
<keyword evidence="3" id="KW-0325">Glycoprotein</keyword>
<evidence type="ECO:0000256" key="3">
    <source>
        <dbReference type="ARBA" id="ARBA00023180"/>
    </source>
</evidence>
<feature type="transmembrane region" description="Helical" evidence="4">
    <location>
        <begin position="7"/>
        <end position="23"/>
    </location>
</feature>
<dbReference type="Proteomes" id="UP000618952">
    <property type="component" value="Unassembled WGS sequence"/>
</dbReference>
<proteinExistence type="predicted"/>
<evidence type="ECO:0000256" key="4">
    <source>
        <dbReference type="SAM" id="Phobius"/>
    </source>
</evidence>
<sequence>MRQKNEILIFNSFILIVGLLFFSCSDNEAKKGKEEVQELYTVLGVEDTGINFNNKLQETTTMNGFYYEYFYNGGGVAVADFNNDGLQDVYFVSNLRTNKLFLNLGSLKFRNVSVAANAQGNGGFPTGVTVVDINNDGLKDIYILKSGRFETDEPLRNLLLINKGMNKDNIPVFEEDAKSYGLDLPHYSTQASFFDYDRDGDLDMFLVNHNIEMYGIEETAEIMAGRSDKIGEKLYRNDDGMFVNVTQESGIISNNLGFGLGVAIGDLNNDGWPDVYVSNDYYEKDHLYLNNKNGTFTESSLESFNHMSTFSMGNDIADINNDGLLDIISLDMMAEDNFTQKTSMSGMNVAQFYNIENLGLHRQYMYNALQINNGRFPNTIIPAFSDIAQLADISSTDWSWAPLLLDMDNDGYKDLFVSNGIKMDFRNNDFAIYLEEKYQEGLRSRKVDLAKYVDDLLDKLPERKKENYFYLNGGDLKFNKLAVNQTATYSNGAAYADFDNDGDLDIIVNNTDDFAQLYRNNQSSNTFLKIVLKGPDKNIDGIGARIEVNANNKTFYAENYFSRGFQSAMASPIHFGLGDIKKLDSVKVVWPDGQYQILTNINANQEIIIQYAPEGKATFEKDKPDYAFQDITEEYGINFKHVENIYNDFSMESLMPHKMSQFGPCIAVADVNNDGLEDFYIGGAMGQSGVLYLQATDNMFESQPMESFELDKSQEDTGAIFLDADGDGDQDLYVVSGGNEKEAGNLFYLDRFYENDGKGKFIRNNHAIPEILGSGQVVKTLDYDRDGNLDLFIGSRLQPQNYGYPSKSLLLRNVSTNGNIVFEDVTDLAFPDLNDFGMVTDALWVDLDNDQYEELIIAQEWGNIQAFSFKNNKFHNISEPFGLNNNVGWWFSLAAADIDYDGDMDLIAGNLGLNYKYKASEQEPFHLYLNDFDQNNTNDIVLGYHEGEQMYPLRGRECSSGQMPFIKKKFQTYKDFGKASLREVYGEGLDNARHLAATNFASCILINEDNRHFSFTPLPNSVQISSVNKILTMQNDGVKNTDLILFGNLYGSEVETPRSDASYGHYLKGLDNGIYNNVPAKESGLYVQGDVRGASYIDLGKNYKKGLLVARNNEPLLLYQIPLKN</sequence>
<keyword evidence="1" id="KW-0732">Signal</keyword>
<dbReference type="PANTHER" id="PTHR16026">
    <property type="entry name" value="CARTILAGE ACIDIC PROTEIN 1"/>
    <property type="match status" value="1"/>
</dbReference>
<keyword evidence="2" id="KW-0677">Repeat</keyword>
<evidence type="ECO:0000259" key="5">
    <source>
        <dbReference type="Pfam" id="PF07593"/>
    </source>
</evidence>
<dbReference type="InterPro" id="IPR011519">
    <property type="entry name" value="UnbV_ASPIC"/>
</dbReference>
<dbReference type="PANTHER" id="PTHR16026:SF0">
    <property type="entry name" value="CARTILAGE ACIDIC PROTEIN 1"/>
    <property type="match status" value="1"/>
</dbReference>
<dbReference type="RefSeq" id="WP_187583328.1">
    <property type="nucleotide sequence ID" value="NZ_JACLHY010000006.1"/>
</dbReference>
<protein>
    <submittedName>
        <fullName evidence="6">VCBS repeat-containing protein</fullName>
    </submittedName>
</protein>
<dbReference type="SUPFAM" id="SSF69318">
    <property type="entry name" value="Integrin alpha N-terminal domain"/>
    <property type="match status" value="2"/>
</dbReference>
<keyword evidence="7" id="KW-1185">Reference proteome</keyword>
<keyword evidence="4" id="KW-0812">Transmembrane</keyword>
<dbReference type="InterPro" id="IPR013519">
    <property type="entry name" value="Int_alpha_beta-p"/>
</dbReference>
<dbReference type="InterPro" id="IPR013517">
    <property type="entry name" value="FG-GAP"/>
</dbReference>
<reference evidence="6 7" key="1">
    <citation type="submission" date="2020-08" db="EMBL/GenBank/DDBJ databases">
        <title>Arenibacter gaetbuli sp. nov., isolated from a sand dune.</title>
        <authorList>
            <person name="Park S."/>
            <person name="Yoon J.-H."/>
        </authorList>
    </citation>
    <scope>NUCLEOTIDE SEQUENCE [LARGE SCALE GENOMIC DNA]</scope>
    <source>
        <strain evidence="6 7">BSSL-BM3</strain>
    </source>
</reference>
<comment type="caution">
    <text evidence="6">The sequence shown here is derived from an EMBL/GenBank/DDBJ whole genome shotgun (WGS) entry which is preliminary data.</text>
</comment>
<gene>
    <name evidence="6" type="ORF">H4O18_08200</name>
</gene>
<dbReference type="PROSITE" id="PS51257">
    <property type="entry name" value="PROKAR_LIPOPROTEIN"/>
    <property type="match status" value="1"/>
</dbReference>
<keyword evidence="4" id="KW-1133">Transmembrane helix</keyword>
<dbReference type="InterPro" id="IPR028994">
    <property type="entry name" value="Integrin_alpha_N"/>
</dbReference>
<evidence type="ECO:0000313" key="7">
    <source>
        <dbReference type="Proteomes" id="UP000618952"/>
    </source>
</evidence>
<dbReference type="Gene3D" id="2.130.10.130">
    <property type="entry name" value="Integrin alpha, N-terminal"/>
    <property type="match status" value="3"/>
</dbReference>
<evidence type="ECO:0000256" key="2">
    <source>
        <dbReference type="ARBA" id="ARBA00022737"/>
    </source>
</evidence>